<evidence type="ECO:0000256" key="4">
    <source>
        <dbReference type="ARBA" id="ARBA00009375"/>
    </source>
</evidence>
<dbReference type="Pfam" id="PF01416">
    <property type="entry name" value="PseudoU_synth_1"/>
    <property type="match status" value="1"/>
</dbReference>
<dbReference type="InterPro" id="IPR041708">
    <property type="entry name" value="PUS1/PUS2-like"/>
</dbReference>
<dbReference type="GO" id="GO:0031120">
    <property type="term" value="P:snRNA pseudouridine synthesis"/>
    <property type="evidence" value="ECO:0007669"/>
    <property type="project" value="UniProtKB-ARBA"/>
</dbReference>
<dbReference type="InterPro" id="IPR001406">
    <property type="entry name" value="PsdUridine_synth_TruA"/>
</dbReference>
<comment type="similarity">
    <text evidence="4">Belongs to the tRNA pseudouridine synthase TruA family.</text>
</comment>
<feature type="active site" description="Nucleophile" evidence="14">
    <location>
        <position position="180"/>
    </location>
</feature>
<dbReference type="EMBL" id="MU254043">
    <property type="protein sequence ID" value="KAG9242728.1"/>
    <property type="molecule type" value="Genomic_DNA"/>
</dbReference>
<feature type="compositionally biased region" description="Gly residues" evidence="16">
    <location>
        <begin position="32"/>
        <end position="50"/>
    </location>
</feature>
<evidence type="ECO:0000259" key="17">
    <source>
        <dbReference type="Pfam" id="PF01416"/>
    </source>
</evidence>
<feature type="region of interest" description="Disordered" evidence="16">
    <location>
        <begin position="313"/>
        <end position="398"/>
    </location>
</feature>
<dbReference type="OrthoDB" id="10256309at2759"/>
<comment type="caution">
    <text evidence="18">The sequence shown here is derived from an EMBL/GenBank/DDBJ whole genome shotgun (WGS) entry which is preliminary data.</text>
</comment>
<feature type="compositionally biased region" description="Basic and acidic residues" evidence="16">
    <location>
        <begin position="64"/>
        <end position="100"/>
    </location>
</feature>
<gene>
    <name evidence="18" type="ORF">BJ878DRAFT_514071</name>
</gene>
<evidence type="ECO:0000256" key="7">
    <source>
        <dbReference type="ARBA" id="ARBA00023235"/>
    </source>
</evidence>
<dbReference type="FunFam" id="3.30.70.580:FF:000002">
    <property type="entry name" value="tRNA pseudouridine synthase"/>
    <property type="match status" value="1"/>
</dbReference>
<keyword evidence="19" id="KW-1185">Reference proteome</keyword>
<evidence type="ECO:0000256" key="2">
    <source>
        <dbReference type="ARBA" id="ARBA00001832"/>
    </source>
</evidence>
<organism evidence="18 19">
    <name type="scientific">Calycina marina</name>
    <dbReference type="NCBI Taxonomy" id="1763456"/>
    <lineage>
        <taxon>Eukaryota</taxon>
        <taxon>Fungi</taxon>
        <taxon>Dikarya</taxon>
        <taxon>Ascomycota</taxon>
        <taxon>Pezizomycotina</taxon>
        <taxon>Leotiomycetes</taxon>
        <taxon>Helotiales</taxon>
        <taxon>Pezizellaceae</taxon>
        <taxon>Calycina</taxon>
    </lineage>
</organism>
<feature type="binding site" evidence="15">
    <location>
        <position position="236"/>
    </location>
    <ligand>
        <name>substrate</name>
    </ligand>
</feature>
<dbReference type="InterPro" id="IPR020095">
    <property type="entry name" value="PsdUridine_synth_TruA_C"/>
</dbReference>
<dbReference type="Gene3D" id="3.30.70.580">
    <property type="entry name" value="Pseudouridine synthase I, catalytic domain, N-terminal subdomain"/>
    <property type="match status" value="1"/>
</dbReference>
<dbReference type="InterPro" id="IPR020094">
    <property type="entry name" value="TruA/RsuA/RluB/E/F_N"/>
</dbReference>
<evidence type="ECO:0000256" key="11">
    <source>
        <dbReference type="ARBA" id="ARBA00073968"/>
    </source>
</evidence>
<evidence type="ECO:0000313" key="18">
    <source>
        <dbReference type="EMBL" id="KAG9242728.1"/>
    </source>
</evidence>
<evidence type="ECO:0000256" key="12">
    <source>
        <dbReference type="ARBA" id="ARBA00079072"/>
    </source>
</evidence>
<evidence type="ECO:0000256" key="5">
    <source>
        <dbReference type="ARBA" id="ARBA00022664"/>
    </source>
</evidence>
<dbReference type="AlphaFoldDB" id="A0A9P8CD66"/>
<comment type="catalytic activity">
    <reaction evidence="2">
        <text>uridine in snRNA = pseudouridine in snRNA</text>
        <dbReference type="Rhea" id="RHEA:51124"/>
        <dbReference type="Rhea" id="RHEA-COMP:12891"/>
        <dbReference type="Rhea" id="RHEA-COMP:12892"/>
        <dbReference type="ChEBI" id="CHEBI:65314"/>
        <dbReference type="ChEBI" id="CHEBI:65315"/>
    </reaction>
</comment>
<comment type="function">
    <text evidence="10">Formation of pseudouridine at positions 27 and 28 in the anticodon stem and loop of transfer RNAs; at positions 34 and 36 of intron-containing precursor tRNA(Ile) and at position 35 in the intron-containing tRNA(Tyr). Catalyzes pseudouridylation at position 44 in U2 snRNA. Also catalyzes pseudouridylation of mRNAs.</text>
</comment>
<keyword evidence="5" id="KW-0507">mRNA processing</keyword>
<proteinExistence type="inferred from homology"/>
<dbReference type="InterPro" id="IPR020103">
    <property type="entry name" value="PsdUridine_synth_cat_dom_sf"/>
</dbReference>
<name>A0A9P8CD66_9HELO</name>
<dbReference type="SUPFAM" id="SSF55120">
    <property type="entry name" value="Pseudouridine synthase"/>
    <property type="match status" value="1"/>
</dbReference>
<evidence type="ECO:0000256" key="3">
    <source>
        <dbReference type="ARBA" id="ARBA00004123"/>
    </source>
</evidence>
<feature type="region of interest" description="Disordered" evidence="16">
    <location>
        <begin position="644"/>
        <end position="663"/>
    </location>
</feature>
<feature type="domain" description="Pseudouridine synthase I TruA alpha/beta" evidence="17">
    <location>
        <begin position="463"/>
        <end position="568"/>
    </location>
</feature>
<keyword evidence="8" id="KW-0539">Nucleus</keyword>
<evidence type="ECO:0000256" key="8">
    <source>
        <dbReference type="ARBA" id="ARBA00023242"/>
    </source>
</evidence>
<comment type="subcellular location">
    <subcellularLocation>
        <location evidence="3">Nucleus</location>
    </subcellularLocation>
</comment>
<comment type="catalytic activity">
    <reaction evidence="9">
        <text>a uridine in tRNA = a pseudouridine in tRNA</text>
        <dbReference type="Rhea" id="RHEA:54572"/>
        <dbReference type="Rhea" id="RHEA-COMP:13339"/>
        <dbReference type="Rhea" id="RHEA-COMP:13934"/>
        <dbReference type="ChEBI" id="CHEBI:65314"/>
        <dbReference type="ChEBI" id="CHEBI:65315"/>
    </reaction>
</comment>
<evidence type="ECO:0000256" key="9">
    <source>
        <dbReference type="ARBA" id="ARBA00036943"/>
    </source>
</evidence>
<evidence type="ECO:0000313" key="19">
    <source>
        <dbReference type="Proteomes" id="UP000887226"/>
    </source>
</evidence>
<dbReference type="GO" id="GO:0031119">
    <property type="term" value="P:tRNA pseudouridine synthesis"/>
    <property type="evidence" value="ECO:0007669"/>
    <property type="project" value="InterPro"/>
</dbReference>
<dbReference type="FunFam" id="3.30.70.660:FF:000002">
    <property type="entry name" value="tRNA pseudouridine synthase"/>
    <property type="match status" value="1"/>
</dbReference>
<evidence type="ECO:0000256" key="16">
    <source>
        <dbReference type="SAM" id="MobiDB-lite"/>
    </source>
</evidence>
<dbReference type="CDD" id="cd02568">
    <property type="entry name" value="PseudoU_synth_PUS1_PUS2"/>
    <property type="match status" value="1"/>
</dbReference>
<dbReference type="GO" id="GO:0005634">
    <property type="term" value="C:nucleus"/>
    <property type="evidence" value="ECO:0007669"/>
    <property type="project" value="UniProtKB-SubCell"/>
</dbReference>
<evidence type="ECO:0000256" key="15">
    <source>
        <dbReference type="PIRSR" id="PIRSR641708-2"/>
    </source>
</evidence>
<keyword evidence="7" id="KW-0413">Isomerase</keyword>
<accession>A0A9P8CD66</accession>
<dbReference type="GO" id="GO:0009982">
    <property type="term" value="F:pseudouridine synthase activity"/>
    <property type="evidence" value="ECO:0007669"/>
    <property type="project" value="InterPro"/>
</dbReference>
<feature type="region of interest" description="Disordered" evidence="16">
    <location>
        <begin position="1"/>
        <end position="118"/>
    </location>
</feature>
<evidence type="ECO:0000256" key="6">
    <source>
        <dbReference type="ARBA" id="ARBA00022694"/>
    </source>
</evidence>
<dbReference type="Proteomes" id="UP000887226">
    <property type="component" value="Unassembled WGS sequence"/>
</dbReference>
<sequence>MENNKIGGPPNRGADGGADRNDARSENRRGGRGGGRGQNRGRSGGRGGGRGRGDRKPGFNTRGGRKDKSEMGRGEYSRADLDKRKRNEDSQAKRLAREANGESTPLFTKEEIEADGRRPKRKVAVMIGYAGSGYKGMQINHLEKTIEGDIFDAFVKAGAISKANADDPKKSSLVRCARTDKGVHAAGNVISLKLIVEDEKIVEMINKHLPPQIRVWGIERTNGSFSCYQTCDSRWYEYLIPTFALIPPHPQSYLGEKLEESARQEGTFEAYQELQKDGIEFWKHAEEAYVKPILEKLDPQMQLDVMAAIHGETTTERAPTPPSEDKNVKNVTVEADRGNDSDSSSRKRKASEEASSIEEQSAAKRQRQRLDPAVVSSEQGRVGKSSGTITQEADAAAEPVLAQTTDTTKEDVTVVKAEDQEIISKSVLTPLEAAIKEVKAAYITAKKAYRVSDERRKGVQDALNIYLGTRNFHNYTIQKRFSDPSAKRIIRSFNVGKDAVYINDTEWLSLKVHGQSFMMHQIRKMVAMVALVVRCGTPLSRIEESYTNTTISIPKAPGLGLLLERPVFETYNERAVKEYNREKIDFGKYQKEIDEFKQREIYDRIFREEERDHQFHAFFRHLDHYRTNHFLWVTATGLSAAKQVTSRKEADSDDEVDANGEEG</sequence>
<reference evidence="18" key="1">
    <citation type="journal article" date="2021" name="IMA Fungus">
        <title>Genomic characterization of three marine fungi, including Emericellopsis atlantica sp. nov. with signatures of a generalist lifestyle and marine biomass degradation.</title>
        <authorList>
            <person name="Hagestad O.C."/>
            <person name="Hou L."/>
            <person name="Andersen J.H."/>
            <person name="Hansen E.H."/>
            <person name="Altermark B."/>
            <person name="Li C."/>
            <person name="Kuhnert E."/>
            <person name="Cox R.J."/>
            <person name="Crous P.W."/>
            <person name="Spatafora J.W."/>
            <person name="Lail K."/>
            <person name="Amirebrahimi M."/>
            <person name="Lipzen A."/>
            <person name="Pangilinan J."/>
            <person name="Andreopoulos W."/>
            <person name="Hayes R.D."/>
            <person name="Ng V."/>
            <person name="Grigoriev I.V."/>
            <person name="Jackson S.A."/>
            <person name="Sutton T.D.S."/>
            <person name="Dobson A.D.W."/>
            <person name="Rama T."/>
        </authorList>
    </citation>
    <scope>NUCLEOTIDE SEQUENCE</scope>
    <source>
        <strain evidence="18">TRa3180A</strain>
    </source>
</reference>
<dbReference type="GO" id="GO:1990481">
    <property type="term" value="P:mRNA pseudouridine synthesis"/>
    <property type="evidence" value="ECO:0007669"/>
    <property type="project" value="TreeGrafter"/>
</dbReference>
<feature type="compositionally biased region" description="Acidic residues" evidence="16">
    <location>
        <begin position="651"/>
        <end position="663"/>
    </location>
</feature>
<protein>
    <recommendedName>
        <fullName evidence="11">tRNA pseudouridine synthase 1</fullName>
    </recommendedName>
    <alternativeName>
        <fullName evidence="12">tRNA pseudouridylate synthase 1</fullName>
    </alternativeName>
    <alternativeName>
        <fullName evidence="13">tRNA-uridine isomerase 1</fullName>
    </alternativeName>
</protein>
<evidence type="ECO:0000256" key="1">
    <source>
        <dbReference type="ARBA" id="ARBA00001166"/>
    </source>
</evidence>
<dbReference type="InterPro" id="IPR020097">
    <property type="entry name" value="PsdUridine_synth_TruA_a/b_dom"/>
</dbReference>
<feature type="compositionally biased region" description="Basic and acidic residues" evidence="16">
    <location>
        <begin position="108"/>
        <end position="117"/>
    </location>
</feature>
<evidence type="ECO:0000256" key="10">
    <source>
        <dbReference type="ARBA" id="ARBA00053072"/>
    </source>
</evidence>
<feature type="compositionally biased region" description="Basic and acidic residues" evidence="16">
    <location>
        <begin position="17"/>
        <end position="29"/>
    </location>
</feature>
<comment type="catalytic activity">
    <reaction evidence="1">
        <text>a uridine in mRNA = a pseudouridine in mRNA</text>
        <dbReference type="Rhea" id="RHEA:56644"/>
        <dbReference type="Rhea" id="RHEA-COMP:14658"/>
        <dbReference type="Rhea" id="RHEA-COMP:14659"/>
        <dbReference type="ChEBI" id="CHEBI:65314"/>
        <dbReference type="ChEBI" id="CHEBI:65315"/>
    </reaction>
</comment>
<dbReference type="GO" id="GO:0006397">
    <property type="term" value="P:mRNA processing"/>
    <property type="evidence" value="ECO:0007669"/>
    <property type="project" value="UniProtKB-KW"/>
</dbReference>
<dbReference type="Gene3D" id="3.30.70.660">
    <property type="entry name" value="Pseudouridine synthase I, catalytic domain, C-terminal subdomain"/>
    <property type="match status" value="1"/>
</dbReference>
<feature type="compositionally biased region" description="Basic and acidic residues" evidence="16">
    <location>
        <begin position="323"/>
        <end position="345"/>
    </location>
</feature>
<evidence type="ECO:0000256" key="14">
    <source>
        <dbReference type="PIRSR" id="PIRSR641708-1"/>
    </source>
</evidence>
<keyword evidence="6" id="KW-0819">tRNA processing</keyword>
<dbReference type="PANTHER" id="PTHR11142:SF4">
    <property type="entry name" value="PSEUDOURIDYLATE SYNTHASE 1 HOMOLOG"/>
    <property type="match status" value="1"/>
</dbReference>
<dbReference type="GO" id="GO:0003723">
    <property type="term" value="F:RNA binding"/>
    <property type="evidence" value="ECO:0007669"/>
    <property type="project" value="InterPro"/>
</dbReference>
<dbReference type="NCBIfam" id="TIGR00071">
    <property type="entry name" value="hisT_truA"/>
    <property type="match status" value="1"/>
</dbReference>
<evidence type="ECO:0000256" key="13">
    <source>
        <dbReference type="ARBA" id="ARBA00080858"/>
    </source>
</evidence>
<dbReference type="PANTHER" id="PTHR11142">
    <property type="entry name" value="PSEUDOURIDYLATE SYNTHASE"/>
    <property type="match status" value="1"/>
</dbReference>